<evidence type="ECO:0000313" key="1">
    <source>
        <dbReference type="EnsemblMetazoa" id="AALB007144-PA"/>
    </source>
</evidence>
<proteinExistence type="predicted"/>
<protein>
    <submittedName>
        <fullName evidence="1">Uncharacterized protein</fullName>
    </submittedName>
</protein>
<dbReference type="Proteomes" id="UP000069272">
    <property type="component" value="Chromosome 2R"/>
</dbReference>
<reference evidence="1 2" key="1">
    <citation type="journal article" date="2017" name="G3 (Bethesda)">
        <title>The Physical Genome Mapping of Anopheles albimanus Corrected Scaffold Misassemblies and Identified Interarm Rearrangements in Genus Anopheles.</title>
        <authorList>
            <person name="Artemov G.N."/>
            <person name="Peery A.N."/>
            <person name="Jiang X."/>
            <person name="Tu Z."/>
            <person name="Stegniy V.N."/>
            <person name="Sharakhova M.V."/>
            <person name="Sharakhov I.V."/>
        </authorList>
    </citation>
    <scope>NUCLEOTIDE SEQUENCE [LARGE SCALE GENOMIC DNA]</scope>
    <source>
        <strain evidence="1 2">ALBI9_A</strain>
    </source>
</reference>
<reference evidence="1" key="2">
    <citation type="submission" date="2022-08" db="UniProtKB">
        <authorList>
            <consortium name="EnsemblMetazoa"/>
        </authorList>
    </citation>
    <scope>IDENTIFICATION</scope>
    <source>
        <strain evidence="1">STECLA/ALBI9_A</strain>
    </source>
</reference>
<accession>A0A182FKT6</accession>
<evidence type="ECO:0000313" key="2">
    <source>
        <dbReference type="Proteomes" id="UP000069272"/>
    </source>
</evidence>
<dbReference type="EnsemblMetazoa" id="AALB007144-RA">
    <property type="protein sequence ID" value="AALB007144-PA"/>
    <property type="gene ID" value="AALB007144"/>
</dbReference>
<dbReference type="AlphaFoldDB" id="A0A182FKT6"/>
<dbReference type="VEuPathDB" id="VectorBase:AALB20_034248"/>
<keyword evidence="2" id="KW-1185">Reference proteome</keyword>
<sequence length="387" mass="43388">MRAGGLGQTDSGETREVKIGAWLLTDANASDSLSAKVLQKTRAITATIPGFREDWWIHAKESQQCDDKKVYDCNYLAKCLLSEGAEEEQLAVMNKVVLINYVWAVAVFDTLAIRIIPAGAVSPVTLGYTVSWKTCPKLPTEQKPAYNCDLSQFAWKLQVLAYVPGGADSINLYHNPYPPLNCVTFNFYCRKDSFILGDLYIIPCEKSSLVCPGFNILLVESNWKVELLTNPFAPECKTVSRWLALDLFVYEQDQFIFMYGCNQPAEDQPVQVGAWLLADNNATERGIDEVLRRKLMLTQKIPGFRDDWWVYPNPHDECDQQNSNCDYLAKCLVSPDVEEPPEEVGYNMGLLAGLIAGPALLIMAIVVARLIYRKVRSAKVRPIATIQ</sequence>
<organism evidence="1 2">
    <name type="scientific">Anopheles albimanus</name>
    <name type="common">New world malaria mosquito</name>
    <dbReference type="NCBI Taxonomy" id="7167"/>
    <lineage>
        <taxon>Eukaryota</taxon>
        <taxon>Metazoa</taxon>
        <taxon>Ecdysozoa</taxon>
        <taxon>Arthropoda</taxon>
        <taxon>Hexapoda</taxon>
        <taxon>Insecta</taxon>
        <taxon>Pterygota</taxon>
        <taxon>Neoptera</taxon>
        <taxon>Endopterygota</taxon>
        <taxon>Diptera</taxon>
        <taxon>Nematocera</taxon>
        <taxon>Culicoidea</taxon>
        <taxon>Culicidae</taxon>
        <taxon>Anophelinae</taxon>
        <taxon>Anopheles</taxon>
    </lineage>
</organism>
<name>A0A182FKT6_ANOAL</name>
<dbReference type="VEuPathDB" id="VectorBase:AALB007144"/>